<evidence type="ECO:0000256" key="1">
    <source>
        <dbReference type="ARBA" id="ARBA00023125"/>
    </source>
</evidence>
<dbReference type="Gene3D" id="1.10.357.10">
    <property type="entry name" value="Tetracycline Repressor, domain 2"/>
    <property type="match status" value="1"/>
</dbReference>
<feature type="domain" description="HTH tetR-type" evidence="3">
    <location>
        <begin position="12"/>
        <end position="72"/>
    </location>
</feature>
<evidence type="ECO:0000256" key="2">
    <source>
        <dbReference type="PROSITE-ProRule" id="PRU00335"/>
    </source>
</evidence>
<reference evidence="5 6" key="1">
    <citation type="submission" date="2018-08" db="EMBL/GenBank/DDBJ databases">
        <title>A genome reference for cultivated species of the human gut microbiota.</title>
        <authorList>
            <person name="Zou Y."/>
            <person name="Xue W."/>
            <person name="Luo G."/>
        </authorList>
    </citation>
    <scope>NUCLEOTIDE SEQUENCE [LARGE SCALE GENOMIC DNA]</scope>
    <source>
        <strain evidence="5 6">AF24-2</strain>
    </source>
</reference>
<keyword evidence="1 2" id="KW-0238">DNA-binding</keyword>
<dbReference type="AlphaFoldDB" id="A0A412GX12"/>
<dbReference type="GO" id="GO:0003677">
    <property type="term" value="F:DNA binding"/>
    <property type="evidence" value="ECO:0007669"/>
    <property type="project" value="UniProtKB-UniRule"/>
</dbReference>
<dbReference type="SUPFAM" id="SSF46689">
    <property type="entry name" value="Homeodomain-like"/>
    <property type="match status" value="1"/>
</dbReference>
<protein>
    <submittedName>
        <fullName evidence="5">TetR/AcrR family transcriptional regulator</fullName>
    </submittedName>
</protein>
<dbReference type="Gene3D" id="1.10.10.60">
    <property type="entry name" value="Homeodomain-like"/>
    <property type="match status" value="1"/>
</dbReference>
<reference evidence="4" key="3">
    <citation type="submission" date="2021-09" db="EMBL/GenBank/DDBJ databases">
        <authorList>
            <person name="Gilroy R."/>
        </authorList>
    </citation>
    <scope>NUCLEOTIDE SEQUENCE</scope>
    <source>
        <strain evidence="4">CHK165-8395</strain>
    </source>
</reference>
<dbReference type="PANTHER" id="PTHR30328:SF54">
    <property type="entry name" value="HTH-TYPE TRANSCRIPTIONAL REPRESSOR SCO4008"/>
    <property type="match status" value="1"/>
</dbReference>
<dbReference type="Proteomes" id="UP000718012">
    <property type="component" value="Unassembled WGS sequence"/>
</dbReference>
<evidence type="ECO:0000313" key="5">
    <source>
        <dbReference type="EMBL" id="RGR99429.1"/>
    </source>
</evidence>
<organism evidence="5 6">
    <name type="scientific">Phocaeicola coprocola</name>
    <dbReference type="NCBI Taxonomy" id="310298"/>
    <lineage>
        <taxon>Bacteria</taxon>
        <taxon>Pseudomonadati</taxon>
        <taxon>Bacteroidota</taxon>
        <taxon>Bacteroidia</taxon>
        <taxon>Bacteroidales</taxon>
        <taxon>Bacteroidaceae</taxon>
        <taxon>Phocaeicola</taxon>
    </lineage>
</organism>
<evidence type="ECO:0000313" key="4">
    <source>
        <dbReference type="EMBL" id="HJF08385.1"/>
    </source>
</evidence>
<dbReference type="PROSITE" id="PS50977">
    <property type="entry name" value="HTH_TETR_2"/>
    <property type="match status" value="1"/>
</dbReference>
<dbReference type="InterPro" id="IPR050109">
    <property type="entry name" value="HTH-type_TetR-like_transc_reg"/>
</dbReference>
<dbReference type="InterPro" id="IPR009057">
    <property type="entry name" value="Homeodomain-like_sf"/>
</dbReference>
<evidence type="ECO:0000259" key="3">
    <source>
        <dbReference type="PROSITE" id="PS50977"/>
    </source>
</evidence>
<feature type="DNA-binding region" description="H-T-H motif" evidence="2">
    <location>
        <begin position="35"/>
        <end position="54"/>
    </location>
</feature>
<keyword evidence="6" id="KW-1185">Reference proteome</keyword>
<dbReference type="GeneID" id="79859845"/>
<name>A0A412GX12_9BACT</name>
<dbReference type="EMBL" id="DYXD01000209">
    <property type="protein sequence ID" value="HJF08385.1"/>
    <property type="molecule type" value="Genomic_DNA"/>
</dbReference>
<reference evidence="4" key="2">
    <citation type="journal article" date="2021" name="PeerJ">
        <title>Extensive microbial diversity within the chicken gut microbiome revealed by metagenomics and culture.</title>
        <authorList>
            <person name="Gilroy R."/>
            <person name="Ravi A."/>
            <person name="Getino M."/>
            <person name="Pursley I."/>
            <person name="Horton D.L."/>
            <person name="Alikhan N.F."/>
            <person name="Baker D."/>
            <person name="Gharbi K."/>
            <person name="Hall N."/>
            <person name="Watson M."/>
            <person name="Adriaenssens E.M."/>
            <person name="Foster-Nyarko E."/>
            <person name="Jarju S."/>
            <person name="Secka A."/>
            <person name="Antonio M."/>
            <person name="Oren A."/>
            <person name="Chaudhuri R.R."/>
            <person name="La Ragione R."/>
            <person name="Hildebrand F."/>
            <person name="Pallen M.J."/>
        </authorList>
    </citation>
    <scope>NUCLEOTIDE SEQUENCE</scope>
    <source>
        <strain evidence="4">CHK165-8395</strain>
    </source>
</reference>
<dbReference type="EMBL" id="QRUU01000006">
    <property type="protein sequence ID" value="RGR99429.1"/>
    <property type="molecule type" value="Genomic_DNA"/>
</dbReference>
<dbReference type="InterPro" id="IPR001647">
    <property type="entry name" value="HTH_TetR"/>
</dbReference>
<comment type="caution">
    <text evidence="5">The sequence shown here is derived from an EMBL/GenBank/DDBJ whole genome shotgun (WGS) entry which is preliminary data.</text>
</comment>
<dbReference type="PANTHER" id="PTHR30328">
    <property type="entry name" value="TRANSCRIPTIONAL REPRESSOR"/>
    <property type="match status" value="1"/>
</dbReference>
<evidence type="ECO:0000313" key="6">
    <source>
        <dbReference type="Proteomes" id="UP000285864"/>
    </source>
</evidence>
<dbReference type="Pfam" id="PF00440">
    <property type="entry name" value="TetR_N"/>
    <property type="match status" value="1"/>
</dbReference>
<dbReference type="Proteomes" id="UP000285864">
    <property type="component" value="Unassembled WGS sequence"/>
</dbReference>
<accession>A0A412GX12</accession>
<sequence>MAGVKRNKCDRAELRKRVILEASRAFAKSGIKNVHMDSLACALSISKRTLYELFCDKEQLLLEVFAMHQQEMSTYISEVASRAENALEVIFAFYKRKLNELGQINPLFFRDLRKYPNVLTYIREHQKLNDAAALVHFQKGVEEGIFRNDINFAIINQAMSMQMEMLIYSDITENYPISEIYSEVTFLHMRGITTPKGMQMVDAFLQSVKEKP</sequence>
<proteinExistence type="predicted"/>
<gene>
    <name evidence="5" type="ORF">DWY20_02335</name>
    <name evidence="4" type="ORF">K8U81_09385</name>
</gene>
<dbReference type="RefSeq" id="WP_118483101.1">
    <property type="nucleotide sequence ID" value="NZ_CALUHW010000003.1"/>
</dbReference>